<dbReference type="InterPro" id="IPR003791">
    <property type="entry name" value="UPF0178"/>
</dbReference>
<accession>A0A117SXW3</accession>
<keyword evidence="3" id="KW-1185">Reference proteome</keyword>
<gene>
    <name evidence="2" type="ORF">ATW55_02535</name>
</gene>
<name>A0A117SXW3_9BACL</name>
<dbReference type="Pfam" id="PF02639">
    <property type="entry name" value="DUF188"/>
    <property type="match status" value="1"/>
</dbReference>
<reference evidence="2 3" key="1">
    <citation type="submission" date="2015-12" db="EMBL/GenBank/DDBJ databases">
        <title>Draft genome sequence of Acidibacillus ferrooxidans ITV001, isolated from a chalcopyrite acid mine drainage site in Brazil.</title>
        <authorList>
            <person name="Dall'Agnol H."/>
            <person name="Nancucheo I."/>
            <person name="Johnson B."/>
            <person name="Oliveira R."/>
            <person name="Leite L."/>
            <person name="Pylro V."/>
            <person name="Nunes G.L."/>
            <person name="Tzotzos G."/>
            <person name="Fernandes G.R."/>
            <person name="Dutra J."/>
            <person name="Orellana S.C."/>
            <person name="Oliveira G."/>
        </authorList>
    </citation>
    <scope>NUCLEOTIDE SEQUENCE [LARGE SCALE GENOMIC DNA]</scope>
    <source>
        <strain evidence="3">ITV01</strain>
    </source>
</reference>
<sequence>MPFPGIMKTESGPENTGKRTVFLDADACPRSARQIAQEICAKREVRLVTVSSYDHHIASPDHIQVAPGPDATDYAILARIKSGDIVVTEDYGLAALVLARRGRALSSKGFVYTAQNIDPLLEVRALGQKLRRDKTKHRLKGPSARTKQDDEQFYDALLSQLAD</sequence>
<proteinExistence type="inferred from homology"/>
<evidence type="ECO:0000256" key="1">
    <source>
        <dbReference type="ARBA" id="ARBA00008522"/>
    </source>
</evidence>
<evidence type="ECO:0000313" key="2">
    <source>
        <dbReference type="EMBL" id="KUO95973.1"/>
    </source>
</evidence>
<dbReference type="EMBL" id="LPVJ01000030">
    <property type="protein sequence ID" value="KUO95973.1"/>
    <property type="molecule type" value="Genomic_DNA"/>
</dbReference>
<dbReference type="PANTHER" id="PTHR35146">
    <property type="entry name" value="UPF0178 PROTEIN YAII"/>
    <property type="match status" value="1"/>
</dbReference>
<dbReference type="RefSeq" id="WP_082685658.1">
    <property type="nucleotide sequence ID" value="NZ_LPVJ01000030.1"/>
</dbReference>
<dbReference type="Proteomes" id="UP000053557">
    <property type="component" value="Unassembled WGS sequence"/>
</dbReference>
<dbReference type="PANTHER" id="PTHR35146:SF1">
    <property type="entry name" value="UPF0178 PROTEIN YAII"/>
    <property type="match status" value="1"/>
</dbReference>
<dbReference type="OrthoDB" id="9798918at2"/>
<dbReference type="AlphaFoldDB" id="A0A117SXW3"/>
<organism evidence="2 3">
    <name type="scientific">Ferroacidibacillus organovorans</name>
    <dbReference type="NCBI Taxonomy" id="1765683"/>
    <lineage>
        <taxon>Bacteria</taxon>
        <taxon>Bacillati</taxon>
        <taxon>Bacillota</taxon>
        <taxon>Bacilli</taxon>
        <taxon>Bacillales</taxon>
        <taxon>Alicyclobacillaceae</taxon>
        <taxon>Ferroacidibacillus</taxon>
    </lineage>
</organism>
<comment type="caution">
    <text evidence="2">The sequence shown here is derived from an EMBL/GenBank/DDBJ whole genome shotgun (WGS) entry which is preliminary data.</text>
</comment>
<comment type="similarity">
    <text evidence="1">Belongs to the UPF0178 family.</text>
</comment>
<protein>
    <submittedName>
        <fullName evidence="2">Uncharacterized protein</fullName>
    </submittedName>
</protein>
<evidence type="ECO:0000313" key="3">
    <source>
        <dbReference type="Proteomes" id="UP000053557"/>
    </source>
</evidence>